<dbReference type="GO" id="GO:0008483">
    <property type="term" value="F:transaminase activity"/>
    <property type="evidence" value="ECO:0007669"/>
    <property type="project" value="UniProtKB-KW"/>
</dbReference>
<dbReference type="InterPro" id="IPR051446">
    <property type="entry name" value="HTH_trans_reg/aminotransferase"/>
</dbReference>
<dbReference type="PANTHER" id="PTHR46577">
    <property type="entry name" value="HTH-TYPE TRANSCRIPTIONAL REGULATORY PROTEIN GABR"/>
    <property type="match status" value="1"/>
</dbReference>
<dbReference type="Pfam" id="PF00155">
    <property type="entry name" value="Aminotran_1_2"/>
    <property type="match status" value="1"/>
</dbReference>
<proteinExistence type="inferred from homology"/>
<evidence type="ECO:0000256" key="3">
    <source>
        <dbReference type="ARBA" id="ARBA00023015"/>
    </source>
</evidence>
<dbReference type="SMART" id="SM00345">
    <property type="entry name" value="HTH_GNTR"/>
    <property type="match status" value="1"/>
</dbReference>
<dbReference type="EMBL" id="SMZX01000002">
    <property type="protein sequence ID" value="TDL43557.1"/>
    <property type="molecule type" value="Genomic_DNA"/>
</dbReference>
<dbReference type="InterPro" id="IPR015424">
    <property type="entry name" value="PyrdxlP-dep_Trfase"/>
</dbReference>
<dbReference type="AlphaFoldDB" id="A0A4R5YJH8"/>
<dbReference type="SUPFAM" id="SSF46785">
    <property type="entry name" value="Winged helix' DNA-binding domain"/>
    <property type="match status" value="1"/>
</dbReference>
<organism evidence="7 8">
    <name type="scientific">Microbacterium oleivorans</name>
    <dbReference type="NCBI Taxonomy" id="273677"/>
    <lineage>
        <taxon>Bacteria</taxon>
        <taxon>Bacillati</taxon>
        <taxon>Actinomycetota</taxon>
        <taxon>Actinomycetes</taxon>
        <taxon>Micrococcales</taxon>
        <taxon>Microbacteriaceae</taxon>
        <taxon>Microbacterium</taxon>
    </lineage>
</organism>
<dbReference type="InterPro" id="IPR004839">
    <property type="entry name" value="Aminotransferase_I/II_large"/>
</dbReference>
<dbReference type="SUPFAM" id="SSF53383">
    <property type="entry name" value="PLP-dependent transferases"/>
    <property type="match status" value="1"/>
</dbReference>
<dbReference type="PANTHER" id="PTHR46577:SF1">
    <property type="entry name" value="HTH-TYPE TRANSCRIPTIONAL REGULATORY PROTEIN GABR"/>
    <property type="match status" value="1"/>
</dbReference>
<feature type="domain" description="HTH gntR-type" evidence="6">
    <location>
        <begin position="21"/>
        <end position="89"/>
    </location>
</feature>
<dbReference type="Gene3D" id="3.40.640.10">
    <property type="entry name" value="Type I PLP-dependent aspartate aminotransferase-like (Major domain)"/>
    <property type="match status" value="1"/>
</dbReference>
<evidence type="ECO:0000256" key="1">
    <source>
        <dbReference type="ARBA" id="ARBA00005384"/>
    </source>
</evidence>
<dbReference type="RefSeq" id="WP_133399641.1">
    <property type="nucleotide sequence ID" value="NZ_SMZX01000002.1"/>
</dbReference>
<keyword evidence="7" id="KW-0032">Aminotransferase</keyword>
<keyword evidence="7" id="KW-0808">Transferase</keyword>
<dbReference type="PRINTS" id="PR00035">
    <property type="entry name" value="HTHGNTR"/>
</dbReference>
<dbReference type="PROSITE" id="PS50949">
    <property type="entry name" value="HTH_GNTR"/>
    <property type="match status" value="1"/>
</dbReference>
<keyword evidence="3" id="KW-0805">Transcription regulation</keyword>
<protein>
    <submittedName>
        <fullName evidence="7">PLP-dependent aminotransferase family protein</fullName>
    </submittedName>
</protein>
<sequence>MDSRIGARALAVTLGGWRTRTPTYEALADGIRLLCLDNRIAAHTALPAERELAGALGLSRATVAAAYRSLRESGHIESTRGSGSITLPQVRRGAGRVFDDGDGIDLQQASPAAWPGLAGVMAEVGADAASLVGRPGYDIVGSIDLRVAIADRYSARGIPTDPEEILVTNGGQHAIHLVTDALLHPGTTALLETPTYPHATEAIKATGARVTGTPVTVEDGWDLDRAVQAFRRARPALAYLMPWFQNPTGRTMTPLDAATFRAAADAAGSVLVIDETTAELAIDAAAPVPLDFGHRAVRIGSLGKTVWGGLRVGWVRGDRAFIRRLVASRPRRDLGTAEFEQAVATRLLRMMPDILPQRAALLGRGRDAVVAALRTSLPGWKVPLPDGGVSLWVGLDAPRSGSLVLAARREGVLLSAGPRFSVDGGYESYLRVPFTAPAGQMRDAVAVLARLWPEVSGHAAAPAIDETEAVAAIV</sequence>
<gene>
    <name evidence="7" type="ORF">E2R54_10080</name>
</gene>
<evidence type="ECO:0000256" key="5">
    <source>
        <dbReference type="ARBA" id="ARBA00023163"/>
    </source>
</evidence>
<dbReference type="GO" id="GO:0030170">
    <property type="term" value="F:pyridoxal phosphate binding"/>
    <property type="evidence" value="ECO:0007669"/>
    <property type="project" value="InterPro"/>
</dbReference>
<dbReference type="GO" id="GO:0003700">
    <property type="term" value="F:DNA-binding transcription factor activity"/>
    <property type="evidence" value="ECO:0007669"/>
    <property type="project" value="InterPro"/>
</dbReference>
<keyword evidence="2" id="KW-0663">Pyridoxal phosphate</keyword>
<comment type="caution">
    <text evidence="7">The sequence shown here is derived from an EMBL/GenBank/DDBJ whole genome shotgun (WGS) entry which is preliminary data.</text>
</comment>
<dbReference type="Proteomes" id="UP000295633">
    <property type="component" value="Unassembled WGS sequence"/>
</dbReference>
<accession>A0A4R5YJH8</accession>
<dbReference type="InterPro" id="IPR000524">
    <property type="entry name" value="Tscrpt_reg_HTH_GntR"/>
</dbReference>
<evidence type="ECO:0000313" key="7">
    <source>
        <dbReference type="EMBL" id="TDL43557.1"/>
    </source>
</evidence>
<dbReference type="InterPro" id="IPR036390">
    <property type="entry name" value="WH_DNA-bd_sf"/>
</dbReference>
<evidence type="ECO:0000259" key="6">
    <source>
        <dbReference type="PROSITE" id="PS50949"/>
    </source>
</evidence>
<name>A0A4R5YJH8_9MICO</name>
<evidence type="ECO:0000256" key="4">
    <source>
        <dbReference type="ARBA" id="ARBA00023125"/>
    </source>
</evidence>
<dbReference type="CDD" id="cd07377">
    <property type="entry name" value="WHTH_GntR"/>
    <property type="match status" value="1"/>
</dbReference>
<reference evidence="7 8" key="1">
    <citation type="submission" date="2019-03" db="EMBL/GenBank/DDBJ databases">
        <title>Genome Sequencing and Assembly of Various Microbes Isolated from Partially Reclaimed Soil and Acid Mine Drainage (AMD) Site.</title>
        <authorList>
            <person name="Steinbock B."/>
            <person name="Bechtold R."/>
            <person name="Sevigny J.L."/>
            <person name="Thomas D."/>
            <person name="Cuthill L.R."/>
            <person name="Aveiro Johannsen E.J."/>
            <person name="Thomas K."/>
            <person name="Ghosh A."/>
        </authorList>
    </citation>
    <scope>NUCLEOTIDE SEQUENCE [LARGE SCALE GENOMIC DNA]</scope>
    <source>
        <strain evidence="7 8">F-B2</strain>
    </source>
</reference>
<dbReference type="InterPro" id="IPR036388">
    <property type="entry name" value="WH-like_DNA-bd_sf"/>
</dbReference>
<dbReference type="Pfam" id="PF00392">
    <property type="entry name" value="GntR"/>
    <property type="match status" value="1"/>
</dbReference>
<keyword evidence="5" id="KW-0804">Transcription</keyword>
<evidence type="ECO:0000313" key="8">
    <source>
        <dbReference type="Proteomes" id="UP000295633"/>
    </source>
</evidence>
<dbReference type="InterPro" id="IPR015421">
    <property type="entry name" value="PyrdxlP-dep_Trfase_major"/>
</dbReference>
<dbReference type="Gene3D" id="1.10.10.10">
    <property type="entry name" value="Winged helix-like DNA-binding domain superfamily/Winged helix DNA-binding domain"/>
    <property type="match status" value="1"/>
</dbReference>
<dbReference type="CDD" id="cd00609">
    <property type="entry name" value="AAT_like"/>
    <property type="match status" value="1"/>
</dbReference>
<dbReference type="GO" id="GO:0003677">
    <property type="term" value="F:DNA binding"/>
    <property type="evidence" value="ECO:0007669"/>
    <property type="project" value="UniProtKB-KW"/>
</dbReference>
<keyword evidence="4" id="KW-0238">DNA-binding</keyword>
<evidence type="ECO:0000256" key="2">
    <source>
        <dbReference type="ARBA" id="ARBA00022898"/>
    </source>
</evidence>
<comment type="similarity">
    <text evidence="1">In the C-terminal section; belongs to the class-I pyridoxal-phosphate-dependent aminotransferase family.</text>
</comment>